<comment type="caution">
    <text evidence="2">The sequence shown here is derived from an EMBL/GenBank/DDBJ whole genome shotgun (WGS) entry which is preliminary data.</text>
</comment>
<dbReference type="OrthoDB" id="269227at2759"/>
<dbReference type="InterPro" id="IPR036188">
    <property type="entry name" value="FAD/NAD-bd_sf"/>
</dbReference>
<name>A0A9P9BUX6_9PEZI</name>
<dbReference type="GeneID" id="70187539"/>
<evidence type="ECO:0000259" key="1">
    <source>
        <dbReference type="Pfam" id="PF05199"/>
    </source>
</evidence>
<dbReference type="GO" id="GO:0016614">
    <property type="term" value="F:oxidoreductase activity, acting on CH-OH group of donors"/>
    <property type="evidence" value="ECO:0007669"/>
    <property type="project" value="InterPro"/>
</dbReference>
<sequence length="149" mass="17004">MRDLARTIIAKSKFQIDPHTHLVVGWTITQEETLWYININTSNPNGPSVVDWRTYSNPVDYDILIAIARFYRKLNLEFPVYAPFQPDETGPGLGVQTKDEGVAWIRDQSQPTTMHPTRSCRIVPRALGGVVNAELKVDGLQGLRWWTRV</sequence>
<dbReference type="EMBL" id="JAGTJQ010000001">
    <property type="protein sequence ID" value="KAH7041441.1"/>
    <property type="molecule type" value="Genomic_DNA"/>
</dbReference>
<dbReference type="Pfam" id="PF05199">
    <property type="entry name" value="GMC_oxred_C"/>
    <property type="match status" value="1"/>
</dbReference>
<accession>A0A9P9BUX6</accession>
<reference evidence="2" key="1">
    <citation type="journal article" date="2021" name="Nat. Commun.">
        <title>Genetic determinants of endophytism in the Arabidopsis root mycobiome.</title>
        <authorList>
            <person name="Mesny F."/>
            <person name="Miyauchi S."/>
            <person name="Thiergart T."/>
            <person name="Pickel B."/>
            <person name="Atanasova L."/>
            <person name="Karlsson M."/>
            <person name="Huettel B."/>
            <person name="Barry K.W."/>
            <person name="Haridas S."/>
            <person name="Chen C."/>
            <person name="Bauer D."/>
            <person name="Andreopoulos W."/>
            <person name="Pangilinan J."/>
            <person name="LaButti K."/>
            <person name="Riley R."/>
            <person name="Lipzen A."/>
            <person name="Clum A."/>
            <person name="Drula E."/>
            <person name="Henrissat B."/>
            <person name="Kohler A."/>
            <person name="Grigoriev I.V."/>
            <person name="Martin F.M."/>
            <person name="Hacquard S."/>
        </authorList>
    </citation>
    <scope>NUCLEOTIDE SEQUENCE</scope>
    <source>
        <strain evidence="2">MPI-CAGE-CH-0230</strain>
    </source>
</reference>
<dbReference type="AlphaFoldDB" id="A0A9P9BUX6"/>
<protein>
    <recommendedName>
        <fullName evidence="1">Glucose-methanol-choline oxidoreductase C-terminal domain-containing protein</fullName>
    </recommendedName>
</protein>
<feature type="domain" description="Glucose-methanol-choline oxidoreductase C-terminal" evidence="1">
    <location>
        <begin position="36"/>
        <end position="144"/>
    </location>
</feature>
<keyword evidence="3" id="KW-1185">Reference proteome</keyword>
<dbReference type="RefSeq" id="XP_046019496.1">
    <property type="nucleotide sequence ID" value="XM_046157993.1"/>
</dbReference>
<organism evidence="2 3">
    <name type="scientific">Microdochium trichocladiopsis</name>
    <dbReference type="NCBI Taxonomy" id="1682393"/>
    <lineage>
        <taxon>Eukaryota</taxon>
        <taxon>Fungi</taxon>
        <taxon>Dikarya</taxon>
        <taxon>Ascomycota</taxon>
        <taxon>Pezizomycotina</taxon>
        <taxon>Sordariomycetes</taxon>
        <taxon>Xylariomycetidae</taxon>
        <taxon>Xylariales</taxon>
        <taxon>Microdochiaceae</taxon>
        <taxon>Microdochium</taxon>
    </lineage>
</organism>
<evidence type="ECO:0000313" key="3">
    <source>
        <dbReference type="Proteomes" id="UP000756346"/>
    </source>
</evidence>
<evidence type="ECO:0000313" key="2">
    <source>
        <dbReference type="EMBL" id="KAH7041441.1"/>
    </source>
</evidence>
<dbReference type="Gene3D" id="3.30.560.10">
    <property type="entry name" value="Glucose Oxidase, domain 3"/>
    <property type="match status" value="1"/>
</dbReference>
<dbReference type="Proteomes" id="UP000756346">
    <property type="component" value="Unassembled WGS sequence"/>
</dbReference>
<dbReference type="Gene3D" id="3.50.50.60">
    <property type="entry name" value="FAD/NAD(P)-binding domain"/>
    <property type="match status" value="1"/>
</dbReference>
<proteinExistence type="predicted"/>
<gene>
    <name evidence="2" type="ORF">B0I36DRAFT_358610</name>
</gene>
<dbReference type="InterPro" id="IPR007867">
    <property type="entry name" value="GMC_OxRtase_C"/>
</dbReference>
<dbReference type="SUPFAM" id="SSF54373">
    <property type="entry name" value="FAD-linked reductases, C-terminal domain"/>
    <property type="match status" value="1"/>
</dbReference>